<gene>
    <name evidence="8" type="ORF">ACFQDI_12995</name>
</gene>
<feature type="signal peptide" evidence="5">
    <location>
        <begin position="1"/>
        <end position="24"/>
    </location>
</feature>
<dbReference type="InterPro" id="IPR011658">
    <property type="entry name" value="PA14_dom"/>
</dbReference>
<dbReference type="Pfam" id="PF13442">
    <property type="entry name" value="Cytochrome_CBB3"/>
    <property type="match status" value="1"/>
</dbReference>
<dbReference type="InterPro" id="IPR013039">
    <property type="entry name" value="DUF1588"/>
</dbReference>
<evidence type="ECO:0000259" key="7">
    <source>
        <dbReference type="PROSITE" id="PS51820"/>
    </source>
</evidence>
<protein>
    <submittedName>
        <fullName evidence="8">DUF1592 domain-containing protein</fullName>
    </submittedName>
</protein>
<keyword evidence="9" id="KW-1185">Reference proteome</keyword>
<dbReference type="Gene3D" id="1.10.760.10">
    <property type="entry name" value="Cytochrome c-like domain"/>
    <property type="match status" value="1"/>
</dbReference>
<dbReference type="InterPro" id="IPR013042">
    <property type="entry name" value="DUF1592"/>
</dbReference>
<feature type="chain" id="PRO_5047225502" evidence="5">
    <location>
        <begin position="25"/>
        <end position="782"/>
    </location>
</feature>
<sequence length="782" mass="87995">MAQTSPHFRFASLALGLLTAYASAAEHPGAVIYKKMCQECHGAKGEGVKDKFEDPLTGDLTLEALARKIERTMPEDKEGTCVGDDAKNVAAYIYESFYSAAAQARSHPPEQDLSRLTIAQYRASVMDIIGRFRMGPGFDRPLKDETGLKATYRGVELQKPGEPVVDTTPKNGIKAKRPNYKLERVDPQVAFHFGADSPDKEKMEAEQFQDSWSGSVVAQETGVYEFMIKTENGARLWINDMSENDALIDAWVSAGPKVREEKKSLYLLGGRAYALRLDHFKFKEQSASIELWWKPPHGTAEIIPQHALRTERPRELMIVRTSFPADDRSVGYERGTSISKAWDQAATEAAISVSEDVVENLNELAGTKDGAPDRAEKLRKFAFTFMEAAFCRPLTEEQKQLYIEAQFRSAKTPEQAVKRVVLFTLKSPQFLYPELREADKPDDFAYASRLALTLWDSIPDKRLIQAAAAGKLRTPEQIRAEAQRMLSDPRTKAKLHGFFHQWLELERAEGNIKDMKLFPGFDESVLADLRESLFEFLDQVVWSPQSDYRQLLQADYLLLNDRLGKFYGKPVQGSDFQRVTFDPNQRAGVVTHPYLLASLATSRATSPIHRGVFLTRNIVGLSLRPPPMAVTFDESHFNPKLTMREKITELTKNNACMSCHSTINPLGFSLENYDAIGRWRTQDNNKPVNAVGDFADDEGRKVHLTGPRDIVNYVSGSPYGHRAFIRQMFNHFVKQQPLAYGPQTLEDMQKSFAASGCNVQKLMLDISMTAVLNGKSWEHAAQ</sequence>
<keyword evidence="5" id="KW-0732">Signal</keyword>
<dbReference type="Pfam" id="PF07691">
    <property type="entry name" value="PA14"/>
    <property type="match status" value="1"/>
</dbReference>
<dbReference type="Pfam" id="PF07631">
    <property type="entry name" value="PSD4"/>
    <property type="match status" value="1"/>
</dbReference>
<evidence type="ECO:0000313" key="9">
    <source>
        <dbReference type="Proteomes" id="UP001596052"/>
    </source>
</evidence>
<dbReference type="InterPro" id="IPR036909">
    <property type="entry name" value="Cyt_c-like_dom_sf"/>
</dbReference>
<evidence type="ECO:0000259" key="6">
    <source>
        <dbReference type="PROSITE" id="PS51007"/>
    </source>
</evidence>
<dbReference type="PROSITE" id="PS51820">
    <property type="entry name" value="PA14"/>
    <property type="match status" value="1"/>
</dbReference>
<reference evidence="9" key="1">
    <citation type="journal article" date="2019" name="Int. J. Syst. Evol. Microbiol.">
        <title>The Global Catalogue of Microorganisms (GCM) 10K type strain sequencing project: providing services to taxonomists for standard genome sequencing and annotation.</title>
        <authorList>
            <consortium name="The Broad Institute Genomics Platform"/>
            <consortium name="The Broad Institute Genome Sequencing Center for Infectious Disease"/>
            <person name="Wu L."/>
            <person name="Ma J."/>
        </authorList>
    </citation>
    <scope>NUCLEOTIDE SEQUENCE [LARGE SCALE GENOMIC DNA]</scope>
    <source>
        <strain evidence="9">CGMCC 4.1469</strain>
    </source>
</reference>
<dbReference type="Proteomes" id="UP001596052">
    <property type="component" value="Unassembled WGS sequence"/>
</dbReference>
<feature type="domain" description="Cytochrome c" evidence="6">
    <location>
        <begin position="24"/>
        <end position="97"/>
    </location>
</feature>
<dbReference type="InterPro" id="IPR037524">
    <property type="entry name" value="PA14/GLEYA"/>
</dbReference>
<dbReference type="Gene3D" id="3.90.182.10">
    <property type="entry name" value="Toxin - Anthrax Protective Antigen,domain 1"/>
    <property type="match status" value="1"/>
</dbReference>
<dbReference type="InterPro" id="IPR009056">
    <property type="entry name" value="Cyt_c-like_dom"/>
</dbReference>
<name>A0ABW0KSS3_9BACT</name>
<keyword evidence="2 4" id="KW-0479">Metal-binding</keyword>
<accession>A0ABW0KSS3</accession>
<evidence type="ECO:0000256" key="5">
    <source>
        <dbReference type="SAM" id="SignalP"/>
    </source>
</evidence>
<proteinExistence type="predicted"/>
<evidence type="ECO:0000256" key="2">
    <source>
        <dbReference type="ARBA" id="ARBA00022723"/>
    </source>
</evidence>
<keyword evidence="1 4" id="KW-0349">Heme</keyword>
<dbReference type="RefSeq" id="WP_377167188.1">
    <property type="nucleotide sequence ID" value="NZ_JBHSMQ010000004.1"/>
</dbReference>
<evidence type="ECO:0000313" key="8">
    <source>
        <dbReference type="EMBL" id="MFC5455777.1"/>
    </source>
</evidence>
<comment type="caution">
    <text evidence="8">The sequence shown here is derived from an EMBL/GenBank/DDBJ whole genome shotgun (WGS) entry which is preliminary data.</text>
</comment>
<evidence type="ECO:0000256" key="4">
    <source>
        <dbReference type="PROSITE-ProRule" id="PRU00433"/>
    </source>
</evidence>
<dbReference type="SUPFAM" id="SSF46626">
    <property type="entry name" value="Cytochrome c"/>
    <property type="match status" value="1"/>
</dbReference>
<dbReference type="Pfam" id="PF07627">
    <property type="entry name" value="PSCyt3"/>
    <property type="match status" value="1"/>
</dbReference>
<dbReference type="PROSITE" id="PS51007">
    <property type="entry name" value="CYTC"/>
    <property type="match status" value="1"/>
</dbReference>
<feature type="domain" description="PA14" evidence="7">
    <location>
        <begin position="160"/>
        <end position="307"/>
    </location>
</feature>
<dbReference type="SMART" id="SM00758">
    <property type="entry name" value="PA14"/>
    <property type="match status" value="1"/>
</dbReference>
<keyword evidence="3 4" id="KW-0408">Iron</keyword>
<dbReference type="EMBL" id="JBHSMQ010000004">
    <property type="protein sequence ID" value="MFC5455777.1"/>
    <property type="molecule type" value="Genomic_DNA"/>
</dbReference>
<evidence type="ECO:0000256" key="3">
    <source>
        <dbReference type="ARBA" id="ARBA00023004"/>
    </source>
</evidence>
<evidence type="ECO:0000256" key="1">
    <source>
        <dbReference type="ARBA" id="ARBA00022617"/>
    </source>
</evidence>
<organism evidence="8 9">
    <name type="scientific">Prosthecobacter fluviatilis</name>
    <dbReference type="NCBI Taxonomy" id="445931"/>
    <lineage>
        <taxon>Bacteria</taxon>
        <taxon>Pseudomonadati</taxon>
        <taxon>Verrucomicrobiota</taxon>
        <taxon>Verrucomicrobiia</taxon>
        <taxon>Verrucomicrobiales</taxon>
        <taxon>Verrucomicrobiaceae</taxon>
        <taxon>Prosthecobacter</taxon>
    </lineage>
</organism>
<dbReference type="SUPFAM" id="SSF56988">
    <property type="entry name" value="Anthrax protective antigen"/>
    <property type="match status" value="1"/>
</dbReference>